<dbReference type="Gene3D" id="1.10.287.130">
    <property type="match status" value="1"/>
</dbReference>
<dbReference type="InterPro" id="IPR003661">
    <property type="entry name" value="HisK_dim/P_dom"/>
</dbReference>
<dbReference type="EMBL" id="PEZT01000023">
    <property type="protein sequence ID" value="PIS09006.1"/>
    <property type="molecule type" value="Genomic_DNA"/>
</dbReference>
<evidence type="ECO:0000256" key="4">
    <source>
        <dbReference type="ARBA" id="ARBA00022679"/>
    </source>
</evidence>
<dbReference type="SMART" id="SM00387">
    <property type="entry name" value="HATPase_c"/>
    <property type="match status" value="1"/>
</dbReference>
<dbReference type="AlphaFoldDB" id="A0A2H0W8M3"/>
<name>A0A2H0W8M3_9BACT</name>
<dbReference type="Pfam" id="PF00512">
    <property type="entry name" value="HisKA"/>
    <property type="match status" value="1"/>
</dbReference>
<evidence type="ECO:0000256" key="1">
    <source>
        <dbReference type="ARBA" id="ARBA00000085"/>
    </source>
</evidence>
<protein>
    <recommendedName>
        <fullName evidence="2">histidine kinase</fullName>
        <ecNumber evidence="2">2.7.13.3</ecNumber>
    </recommendedName>
</protein>
<dbReference type="InterPro" id="IPR003594">
    <property type="entry name" value="HATPase_dom"/>
</dbReference>
<dbReference type="EC" id="2.7.13.3" evidence="2"/>
<comment type="catalytic activity">
    <reaction evidence="1">
        <text>ATP + protein L-histidine = ADP + protein N-phospho-L-histidine.</text>
        <dbReference type="EC" id="2.7.13.3"/>
    </reaction>
</comment>
<evidence type="ECO:0000256" key="3">
    <source>
        <dbReference type="ARBA" id="ARBA00022553"/>
    </source>
</evidence>
<dbReference type="Pfam" id="PF01590">
    <property type="entry name" value="GAF"/>
    <property type="match status" value="1"/>
</dbReference>
<dbReference type="Proteomes" id="UP000230093">
    <property type="component" value="Unassembled WGS sequence"/>
</dbReference>
<dbReference type="InterPro" id="IPR005467">
    <property type="entry name" value="His_kinase_dom"/>
</dbReference>
<sequence>MMIRRLKKLKRFKSLKYSKDEFKALSGLWRVDRIILDTLNFKELTHEVVNTILTELDYLKLGYQIIVLTLVNKKKDIVERISISKTKSAATALRETPIPFKKIEIPLSANNNLLVRAVRSKKIYFTHDLSDVLYPQANREIWRQIQKACEIKTSMIYPIIAKGEALGAMIFSLSKGADEVGKYEKEILAGFTNAVGIAVENASLYQRLKKTNKRLKEVSAFKDELVSFTSHELRTPLTGISGSLSTILEGYAGKVSPKLKEFIEGSHNESMRLLRLVNNLLNISRIEAGRLKYELLDFDLNLTIEETIEGLKKQAEEKKLQVDYFASEKVMVKADQEKVREIIINLVGNAIKFTDNGGISLSVFNQGKAVVVAVEDTGRGVLPEDQPKLFKKFERGQGGKTSKKKGGTGLGLYICQNLLKGMGGDIWLRSEHGQGSTFYFVLPLGE</sequence>
<organism evidence="7 8">
    <name type="scientific">Candidatus Beckwithbacteria bacterium CG10_big_fil_rev_8_21_14_0_10_34_10</name>
    <dbReference type="NCBI Taxonomy" id="1974495"/>
    <lineage>
        <taxon>Bacteria</taxon>
        <taxon>Candidatus Beckwithiibacteriota</taxon>
    </lineage>
</organism>
<dbReference type="SMART" id="SM00065">
    <property type="entry name" value="GAF"/>
    <property type="match status" value="1"/>
</dbReference>
<dbReference type="PANTHER" id="PTHR43047">
    <property type="entry name" value="TWO-COMPONENT HISTIDINE PROTEIN KINASE"/>
    <property type="match status" value="1"/>
</dbReference>
<dbReference type="Pfam" id="PF02518">
    <property type="entry name" value="HATPase_c"/>
    <property type="match status" value="1"/>
</dbReference>
<dbReference type="Gene3D" id="3.30.450.40">
    <property type="match status" value="1"/>
</dbReference>
<evidence type="ECO:0000259" key="6">
    <source>
        <dbReference type="PROSITE" id="PS50109"/>
    </source>
</evidence>
<reference evidence="8" key="1">
    <citation type="submission" date="2017-09" db="EMBL/GenBank/DDBJ databases">
        <title>Depth-based differentiation of microbial function through sediment-hosted aquifers and enrichment of novel symbionts in the deep terrestrial subsurface.</title>
        <authorList>
            <person name="Probst A.J."/>
            <person name="Ladd B."/>
            <person name="Jarett J.K."/>
            <person name="Geller-Mcgrath D.E."/>
            <person name="Sieber C.M.K."/>
            <person name="Emerson J.B."/>
            <person name="Anantharaman K."/>
            <person name="Thomas B.C."/>
            <person name="Malmstrom R."/>
            <person name="Stieglmeier M."/>
            <person name="Klingl A."/>
            <person name="Woyke T."/>
            <person name="Ryan C.M."/>
            <person name="Banfield J.F."/>
        </authorList>
    </citation>
    <scope>NUCLEOTIDE SEQUENCE [LARGE SCALE GENOMIC DNA]</scope>
</reference>
<proteinExistence type="predicted"/>
<dbReference type="GO" id="GO:0009927">
    <property type="term" value="F:histidine phosphotransfer kinase activity"/>
    <property type="evidence" value="ECO:0007669"/>
    <property type="project" value="TreeGrafter"/>
</dbReference>
<dbReference type="SUPFAM" id="SSF55781">
    <property type="entry name" value="GAF domain-like"/>
    <property type="match status" value="1"/>
</dbReference>
<gene>
    <name evidence="7" type="ORF">COT75_04055</name>
</gene>
<dbReference type="PRINTS" id="PR00344">
    <property type="entry name" value="BCTRLSENSOR"/>
</dbReference>
<dbReference type="InterPro" id="IPR029016">
    <property type="entry name" value="GAF-like_dom_sf"/>
</dbReference>
<evidence type="ECO:0000256" key="5">
    <source>
        <dbReference type="ARBA" id="ARBA00022777"/>
    </source>
</evidence>
<dbReference type="Gene3D" id="3.30.565.10">
    <property type="entry name" value="Histidine kinase-like ATPase, C-terminal domain"/>
    <property type="match status" value="1"/>
</dbReference>
<dbReference type="FunFam" id="3.30.565.10:FF:000010">
    <property type="entry name" value="Sensor histidine kinase RcsC"/>
    <property type="match status" value="1"/>
</dbReference>
<keyword evidence="4" id="KW-0808">Transferase</keyword>
<dbReference type="SUPFAM" id="SSF47384">
    <property type="entry name" value="Homodimeric domain of signal transducing histidine kinase"/>
    <property type="match status" value="1"/>
</dbReference>
<evidence type="ECO:0000313" key="7">
    <source>
        <dbReference type="EMBL" id="PIS09006.1"/>
    </source>
</evidence>
<dbReference type="GO" id="GO:0005886">
    <property type="term" value="C:plasma membrane"/>
    <property type="evidence" value="ECO:0007669"/>
    <property type="project" value="TreeGrafter"/>
</dbReference>
<dbReference type="SMART" id="SM00388">
    <property type="entry name" value="HisKA"/>
    <property type="match status" value="1"/>
</dbReference>
<evidence type="ECO:0000313" key="8">
    <source>
        <dbReference type="Proteomes" id="UP000230093"/>
    </source>
</evidence>
<comment type="caution">
    <text evidence="7">The sequence shown here is derived from an EMBL/GenBank/DDBJ whole genome shotgun (WGS) entry which is preliminary data.</text>
</comment>
<feature type="domain" description="Histidine kinase" evidence="6">
    <location>
        <begin position="228"/>
        <end position="446"/>
    </location>
</feature>
<accession>A0A2H0W8M3</accession>
<evidence type="ECO:0000256" key="2">
    <source>
        <dbReference type="ARBA" id="ARBA00012438"/>
    </source>
</evidence>
<dbReference type="PROSITE" id="PS50109">
    <property type="entry name" value="HIS_KIN"/>
    <property type="match status" value="1"/>
</dbReference>
<dbReference type="InterPro" id="IPR003018">
    <property type="entry name" value="GAF"/>
</dbReference>
<dbReference type="SUPFAM" id="SSF55874">
    <property type="entry name" value="ATPase domain of HSP90 chaperone/DNA topoisomerase II/histidine kinase"/>
    <property type="match status" value="1"/>
</dbReference>
<keyword evidence="5" id="KW-0418">Kinase</keyword>
<dbReference type="InterPro" id="IPR004358">
    <property type="entry name" value="Sig_transdc_His_kin-like_C"/>
</dbReference>
<dbReference type="GO" id="GO:0000155">
    <property type="term" value="F:phosphorelay sensor kinase activity"/>
    <property type="evidence" value="ECO:0007669"/>
    <property type="project" value="InterPro"/>
</dbReference>
<keyword evidence="3" id="KW-0597">Phosphoprotein</keyword>
<dbReference type="InterPro" id="IPR036097">
    <property type="entry name" value="HisK_dim/P_sf"/>
</dbReference>
<dbReference type="PANTHER" id="PTHR43047:SF72">
    <property type="entry name" value="OSMOSENSING HISTIDINE PROTEIN KINASE SLN1"/>
    <property type="match status" value="1"/>
</dbReference>
<dbReference type="CDD" id="cd00082">
    <property type="entry name" value="HisKA"/>
    <property type="match status" value="1"/>
</dbReference>
<dbReference type="InterPro" id="IPR036890">
    <property type="entry name" value="HATPase_C_sf"/>
</dbReference>